<proteinExistence type="predicted"/>
<dbReference type="InterPro" id="IPR011049">
    <property type="entry name" value="Serralysin-like_metalloprot_C"/>
</dbReference>
<dbReference type="AlphaFoldDB" id="A0AAD7Y6C6"/>
<reference evidence="1" key="1">
    <citation type="submission" date="2023-03" db="EMBL/GenBank/DDBJ databases">
        <title>Chromosome-level genomes of two armyworms, Mythimna separata and Mythimna loreyi, provide insights into the biosynthesis and reception of sex pheromones.</title>
        <authorList>
            <person name="Zhao H."/>
        </authorList>
    </citation>
    <scope>NUCLEOTIDE SEQUENCE</scope>
    <source>
        <strain evidence="1">BeijingLab</strain>
        <tissue evidence="1">Pupa</tissue>
    </source>
</reference>
<comment type="caution">
    <text evidence="1">The sequence shown here is derived from an EMBL/GenBank/DDBJ whole genome shotgun (WGS) entry which is preliminary data.</text>
</comment>
<sequence length="342" mass="38220">MLPIYFVIGLLNIFSQHHNYGIKIDDPDFDVRVRRNVDDGKVQVFNLFNNQENNLKRVKRYAYYKKIRITKNEIIPRLNNENNNASYTTRKYDIFNPNYNFLFNTTNNNRNNNTGNNRPMIINSYPYGYPPGYAPNSGSGTNRASSTTGYENNNAQVFYNYQNPDGKNFAGYAGYVVDKPGLVATAVPYTQKPLTNVINSNYPSNIPTPTTNNLPYATNLPNGVYNNNFNSIPKPFVKDNLSPYAPNFESANFANGSNNFANGSNNFANGSANFANGSANFTNGSTNITNGSYASVNGTNTTVTTTERIIVSGCVICNIPCPKFMRRFGRFCVDPDSLDDQY</sequence>
<organism evidence="1 2">
    <name type="scientific">Mythimna separata</name>
    <name type="common">Oriental armyworm</name>
    <name type="synonym">Pseudaletia separata</name>
    <dbReference type="NCBI Taxonomy" id="271217"/>
    <lineage>
        <taxon>Eukaryota</taxon>
        <taxon>Metazoa</taxon>
        <taxon>Ecdysozoa</taxon>
        <taxon>Arthropoda</taxon>
        <taxon>Hexapoda</taxon>
        <taxon>Insecta</taxon>
        <taxon>Pterygota</taxon>
        <taxon>Neoptera</taxon>
        <taxon>Endopterygota</taxon>
        <taxon>Lepidoptera</taxon>
        <taxon>Glossata</taxon>
        <taxon>Ditrysia</taxon>
        <taxon>Noctuoidea</taxon>
        <taxon>Noctuidae</taxon>
        <taxon>Noctuinae</taxon>
        <taxon>Hadenini</taxon>
        <taxon>Mythimna</taxon>
    </lineage>
</organism>
<protein>
    <submittedName>
        <fullName evidence="1">Uncharacterized protein</fullName>
    </submittedName>
</protein>
<accession>A0AAD7Y6C6</accession>
<dbReference type="Proteomes" id="UP001231518">
    <property type="component" value="Chromosome 31"/>
</dbReference>
<keyword evidence="2" id="KW-1185">Reference proteome</keyword>
<dbReference type="EMBL" id="JARGEI010000032">
    <property type="protein sequence ID" value="KAJ8704151.1"/>
    <property type="molecule type" value="Genomic_DNA"/>
</dbReference>
<dbReference type="SUPFAM" id="SSF101967">
    <property type="entry name" value="Adhesin YadA, collagen-binding domain"/>
    <property type="match status" value="1"/>
</dbReference>
<evidence type="ECO:0000313" key="1">
    <source>
        <dbReference type="EMBL" id="KAJ8704151.1"/>
    </source>
</evidence>
<name>A0AAD7Y6C6_MYTSE</name>
<gene>
    <name evidence="1" type="ORF">PYW07_013445</name>
</gene>
<evidence type="ECO:0000313" key="2">
    <source>
        <dbReference type="Proteomes" id="UP001231518"/>
    </source>
</evidence>